<dbReference type="Proteomes" id="UP000076717">
    <property type="component" value="Unassembled WGS sequence"/>
</dbReference>
<organism evidence="1 2">
    <name type="scientific">Rathayibacter tanaceti</name>
    <dbReference type="NCBI Taxonomy" id="1671680"/>
    <lineage>
        <taxon>Bacteria</taxon>
        <taxon>Bacillati</taxon>
        <taxon>Actinomycetota</taxon>
        <taxon>Actinomycetes</taxon>
        <taxon>Micrococcales</taxon>
        <taxon>Microbacteriaceae</taxon>
        <taxon>Rathayibacter</taxon>
    </lineage>
</organism>
<accession>A0A166IRC3</accession>
<keyword evidence="2" id="KW-1185">Reference proteome</keyword>
<evidence type="ECO:0000313" key="2">
    <source>
        <dbReference type="Proteomes" id="UP000076717"/>
    </source>
</evidence>
<reference evidence="1 2" key="1">
    <citation type="submission" date="2015-08" db="EMBL/GenBank/DDBJ databases">
        <title>Draft Genome Sequence of Rathayibacter sp. Strain VKM Ac-2596 Isolated from Leaf Gall Induced by Plant-Parasitic Nematodes.</title>
        <authorList>
            <person name="Vasilenko O.V."/>
            <person name="Starodumova I.P."/>
            <person name="Tarlachkov S.V."/>
            <person name="Dorofeeva L.V."/>
            <person name="Evtushenko L.I."/>
        </authorList>
    </citation>
    <scope>NUCLEOTIDE SEQUENCE [LARGE SCALE GENOMIC DNA]</scope>
    <source>
        <strain evidence="1 2">VKM Ac-2596</strain>
    </source>
</reference>
<protein>
    <submittedName>
        <fullName evidence="1">Uncharacterized protein</fullName>
    </submittedName>
</protein>
<sequence length="34" mass="3592">MSRTATFGSSEESLALKPEDIEVTASLSVDFDAS</sequence>
<name>A0A166IRC3_9MICO</name>
<evidence type="ECO:0000313" key="1">
    <source>
        <dbReference type="EMBL" id="KZX22795.1"/>
    </source>
</evidence>
<comment type="caution">
    <text evidence="1">The sequence shown here is derived from an EMBL/GenBank/DDBJ whole genome shotgun (WGS) entry which is preliminary data.</text>
</comment>
<gene>
    <name evidence="1" type="ORF">ACH61_00014</name>
</gene>
<dbReference type="AlphaFoldDB" id="A0A166IRC3"/>
<dbReference type="EMBL" id="LIIN01000001">
    <property type="protein sequence ID" value="KZX22795.1"/>
    <property type="molecule type" value="Genomic_DNA"/>
</dbReference>
<proteinExistence type="predicted"/>